<dbReference type="Pfam" id="PF02470">
    <property type="entry name" value="MlaD"/>
    <property type="match status" value="1"/>
</dbReference>
<organism evidence="3 4">
    <name type="scientific">Sphingosinicella soli</name>
    <dbReference type="NCBI Taxonomy" id="333708"/>
    <lineage>
        <taxon>Bacteria</taxon>
        <taxon>Pseudomonadati</taxon>
        <taxon>Pseudomonadota</taxon>
        <taxon>Alphaproteobacteria</taxon>
        <taxon>Sphingomonadales</taxon>
        <taxon>Sphingosinicellaceae</taxon>
        <taxon>Sphingosinicella</taxon>
    </lineage>
</organism>
<evidence type="ECO:0000313" key="3">
    <source>
        <dbReference type="EMBL" id="MBB4632043.1"/>
    </source>
</evidence>
<gene>
    <name evidence="3" type="ORF">GGQ98_001660</name>
</gene>
<dbReference type="EMBL" id="JACHNZ010000016">
    <property type="protein sequence ID" value="MBB4632043.1"/>
    <property type="molecule type" value="Genomic_DNA"/>
</dbReference>
<dbReference type="InterPro" id="IPR003399">
    <property type="entry name" value="Mce/MlaD"/>
</dbReference>
<keyword evidence="4" id="KW-1185">Reference proteome</keyword>
<evidence type="ECO:0000313" key="4">
    <source>
        <dbReference type="Proteomes" id="UP000566324"/>
    </source>
</evidence>
<dbReference type="RefSeq" id="WP_184067846.1">
    <property type="nucleotide sequence ID" value="NZ_JACHNZ010000016.1"/>
</dbReference>
<evidence type="ECO:0000256" key="1">
    <source>
        <dbReference type="SAM" id="Phobius"/>
    </source>
</evidence>
<proteinExistence type="predicted"/>
<evidence type="ECO:0000259" key="2">
    <source>
        <dbReference type="Pfam" id="PF02470"/>
    </source>
</evidence>
<dbReference type="Proteomes" id="UP000566324">
    <property type="component" value="Unassembled WGS sequence"/>
</dbReference>
<feature type="transmembrane region" description="Helical" evidence="1">
    <location>
        <begin position="6"/>
        <end position="29"/>
    </location>
</feature>
<dbReference type="PANTHER" id="PTHR36698">
    <property type="entry name" value="BLL5892 PROTEIN"/>
    <property type="match status" value="1"/>
</dbReference>
<comment type="caution">
    <text evidence="3">The sequence shown here is derived from an EMBL/GenBank/DDBJ whole genome shotgun (WGS) entry which is preliminary data.</text>
</comment>
<protein>
    <submittedName>
        <fullName evidence="3">Phospholipid/cholesterol/gamma-HCH transport system substrate-binding protein</fullName>
    </submittedName>
</protein>
<keyword evidence="1" id="KW-1133">Transmembrane helix</keyword>
<keyword evidence="1" id="KW-0812">Transmembrane</keyword>
<sequence>METRSNHVLVGAVAIALFIAAFLFILWIARVDTSDRQKYDIFFRSVSGLARGSAVNYSGVPVGTVQQIRLMPETPNFVRVRIEIEEGVPILQGTVATISSVGFTGVSIIELEGAIKGAPPIDETGPYGAPVIPTKPGALGQLLDSAPQLLERISTLTARLNEVLSPRNQESIAGILKSTNTITAAVASRDGDIAEAVTEIRTTIAETRKMAASLAVLADSTSRLVDTEGKPLVADLRKTLQRADSALVELEATSRAARSGAEAFSGQTLPEVNLLVGDLREMSRSLGAIAAKLDEDPAGALVGGRTLPEYKPDGDKDR</sequence>
<dbReference type="PANTHER" id="PTHR36698:SF2">
    <property type="entry name" value="MCE_MLAD DOMAIN-CONTAINING PROTEIN"/>
    <property type="match status" value="1"/>
</dbReference>
<reference evidence="3 4" key="1">
    <citation type="submission" date="2020-08" db="EMBL/GenBank/DDBJ databases">
        <title>Genomic Encyclopedia of Type Strains, Phase IV (KMG-IV): sequencing the most valuable type-strain genomes for metagenomic binning, comparative biology and taxonomic classification.</title>
        <authorList>
            <person name="Goeker M."/>
        </authorList>
    </citation>
    <scope>NUCLEOTIDE SEQUENCE [LARGE SCALE GENOMIC DNA]</scope>
    <source>
        <strain evidence="3 4">DSM 17328</strain>
    </source>
</reference>
<accession>A0A7W7B2T1</accession>
<feature type="domain" description="Mce/MlaD" evidence="2">
    <location>
        <begin position="37"/>
        <end position="112"/>
    </location>
</feature>
<name>A0A7W7B2T1_9SPHN</name>
<keyword evidence="1" id="KW-0472">Membrane</keyword>
<dbReference type="AlphaFoldDB" id="A0A7W7B2T1"/>